<dbReference type="PANTHER" id="PTHR46533">
    <property type="entry name" value="ZINC FINGER MYND DOMAIN-CONTAINING PROTEIN 12"/>
    <property type="match status" value="1"/>
</dbReference>
<dbReference type="InterPro" id="IPR002893">
    <property type="entry name" value="Znf_MYND"/>
</dbReference>
<proteinExistence type="predicted"/>
<dbReference type="PANTHER" id="PTHR46533:SF1">
    <property type="entry name" value="ZINC FINGER MYND DOMAIN-CONTAINING PROTEIN 12"/>
    <property type="match status" value="1"/>
</dbReference>
<evidence type="ECO:0000256" key="4">
    <source>
        <dbReference type="PROSITE-ProRule" id="PRU00134"/>
    </source>
</evidence>
<evidence type="ECO:0000313" key="6">
    <source>
        <dbReference type="Ensembl" id="ENSACIP00000028222.1"/>
    </source>
</evidence>
<reference evidence="6" key="1">
    <citation type="submission" date="2025-08" db="UniProtKB">
        <authorList>
            <consortium name="Ensembl"/>
        </authorList>
    </citation>
    <scope>IDENTIFICATION</scope>
</reference>
<organism evidence="6 7">
    <name type="scientific">Amphilophus citrinellus</name>
    <name type="common">Midas cichlid</name>
    <name type="synonym">Cichlasoma citrinellum</name>
    <dbReference type="NCBI Taxonomy" id="61819"/>
    <lineage>
        <taxon>Eukaryota</taxon>
        <taxon>Metazoa</taxon>
        <taxon>Chordata</taxon>
        <taxon>Craniata</taxon>
        <taxon>Vertebrata</taxon>
        <taxon>Euteleostomi</taxon>
        <taxon>Actinopterygii</taxon>
        <taxon>Neopterygii</taxon>
        <taxon>Teleostei</taxon>
        <taxon>Neoteleostei</taxon>
        <taxon>Acanthomorphata</taxon>
        <taxon>Ovalentaria</taxon>
        <taxon>Cichlomorphae</taxon>
        <taxon>Cichliformes</taxon>
        <taxon>Cichlidae</taxon>
        <taxon>New World cichlids</taxon>
        <taxon>Cichlasomatinae</taxon>
        <taxon>Heroini</taxon>
        <taxon>Amphilophus</taxon>
    </lineage>
</organism>
<dbReference type="Proteomes" id="UP000261340">
    <property type="component" value="Unplaced"/>
</dbReference>
<feature type="domain" description="MYND-type" evidence="5">
    <location>
        <begin position="19"/>
        <end position="56"/>
    </location>
</feature>
<evidence type="ECO:0000313" key="7">
    <source>
        <dbReference type="Proteomes" id="UP000261340"/>
    </source>
</evidence>
<accession>A0A3Q0SZV8</accession>
<dbReference type="PROSITE" id="PS01360">
    <property type="entry name" value="ZF_MYND_1"/>
    <property type="match status" value="1"/>
</dbReference>
<reference evidence="6" key="2">
    <citation type="submission" date="2025-09" db="UniProtKB">
        <authorList>
            <consortium name="Ensembl"/>
        </authorList>
    </citation>
    <scope>IDENTIFICATION</scope>
</reference>
<sequence length="118" mass="13592">MPSSAIIPLALPKGAEKLCELCQREARLQCSKCRVTFYCDAEHQQADWVGIHKRICQLLVPIRTQTLHSLQQTSHIETQIKKVRIRMKHCFIDIVTSRSSLLTKVNPQQSVYCLQVFE</sequence>
<dbReference type="PROSITE" id="PS50865">
    <property type="entry name" value="ZF_MYND_2"/>
    <property type="match status" value="1"/>
</dbReference>
<dbReference type="AlphaFoldDB" id="A0A3Q0SZV8"/>
<keyword evidence="1" id="KW-0479">Metal-binding</keyword>
<dbReference type="GO" id="GO:0008270">
    <property type="term" value="F:zinc ion binding"/>
    <property type="evidence" value="ECO:0007669"/>
    <property type="project" value="UniProtKB-KW"/>
</dbReference>
<dbReference type="Ensembl" id="ENSACIT00000028967.1">
    <property type="protein sequence ID" value="ENSACIP00000028222.1"/>
    <property type="gene ID" value="ENSACIG00000021841.1"/>
</dbReference>
<dbReference type="GeneTree" id="ENSGT00390000004248"/>
<keyword evidence="3" id="KW-0862">Zinc</keyword>
<dbReference type="Pfam" id="PF01753">
    <property type="entry name" value="zf-MYND"/>
    <property type="match status" value="1"/>
</dbReference>
<evidence type="ECO:0000256" key="1">
    <source>
        <dbReference type="ARBA" id="ARBA00022723"/>
    </source>
</evidence>
<keyword evidence="2 4" id="KW-0863">Zinc-finger</keyword>
<protein>
    <submittedName>
        <fullName evidence="6">Zinc finger, MYND-type containing 12</fullName>
    </submittedName>
</protein>
<dbReference type="InterPro" id="IPR053248">
    <property type="entry name" value="Zinc_finger_MYND_domain"/>
</dbReference>
<dbReference type="SUPFAM" id="SSF144232">
    <property type="entry name" value="HIT/MYND zinc finger-like"/>
    <property type="match status" value="1"/>
</dbReference>
<evidence type="ECO:0000256" key="3">
    <source>
        <dbReference type="ARBA" id="ARBA00022833"/>
    </source>
</evidence>
<evidence type="ECO:0000259" key="5">
    <source>
        <dbReference type="PROSITE" id="PS50865"/>
    </source>
</evidence>
<keyword evidence="7" id="KW-1185">Reference proteome</keyword>
<dbReference type="Gene3D" id="6.10.140.2220">
    <property type="match status" value="1"/>
</dbReference>
<name>A0A3Q0SZV8_AMPCI</name>
<evidence type="ECO:0000256" key="2">
    <source>
        <dbReference type="ARBA" id="ARBA00022771"/>
    </source>
</evidence>